<feature type="region of interest" description="Disordered" evidence="2">
    <location>
        <begin position="935"/>
        <end position="997"/>
    </location>
</feature>
<gene>
    <name evidence="4" type="ORF">AB675_11107</name>
</gene>
<sequence length="997" mass="112039">MDPDFQPSVENLQEQLNRVQAKKPQFLAIGQDLLTDLAARNLTPLARSEQFDEVAGSILKAQGRHDAKISSKVTTWLSKLAPLASIALGVTGFVAEAAPVPALSLVVTGLGAVLSFAEKEGQRSESVVKQLESISYNRRSVERVVDANKTGDADLTSACMMTFVELNNFLAISIRYLSTTLFLRLFQGLSASSVDERSAALNAAFTNFDRVLQHTVNLIVLEDNENRLHQELLSSFGPLPLSEFSREQDRLLSNLCAGTGDWFLDSDQVKAFLNGDISWLWCQGQAGVGKSYLASRVINHLEIQLPRINSGPVSELAILAYVFCHNNHVRKAEGDYMDALLGAIAAQVLRHRSNNLLRLGNAFRDQHKHKATRGADYMAFVKSTLPYIRTLYLIVDAIDEIGQASLVSVFARNLGWLLDDSENKVRLLTTTRPGIVPQDNSIFDLPSVKVMNVETGVEDLQTYIQQRIDAAPPQFFSLPKDLRDEIVATVVPRKQARKSWRAPGCLSRLKPDVDAYYDDAVARIGKAEVVMRLMLWILILPRAITERQLATWQSIHPTQRKGPLHIQELLHAIAISGISRPESLVSMRSFLPESIPSLVGGSGGLCVMNPAEDTVSYAHPTVQQYLLRRRTSLFPNIEVDRCRACIAYLSLKDFESGACKTRLEWNNRLEKFPILEYAARHWCQVLGFDQDSEEVNRQVEDLIVQLLSHDGLRANLAQCQAYSNGWMGVKSIHISRTTALLVAMQFNLMGVMTKLLYSNVNQLEFYVNEQNEAGQTALDLAVTAGPEWTALLLDHDAEVRSDADPRRGRKARSALDVALAYLSNQIRNRVVDGVWSHSHLEVVKLLLRHDPTLTVDVRSVAESSLGWLSRYKYRTMMPDVDFDLEEGQYVDARLAKERFEVMELESLQKMLDAEQSARRQQRWWEKWQPRRRTASTFMETTVSDSHSDSDSDSDSETDRAALAQQMGNLRVRRGQLRDVVGPATRRRIKEERPMMEE</sequence>
<dbReference type="STRING" id="1664694.A0A0N0NIJ5"/>
<dbReference type="EMBL" id="LFJN01000036">
    <property type="protein sequence ID" value="KPI35818.1"/>
    <property type="molecule type" value="Genomic_DNA"/>
</dbReference>
<dbReference type="InterPro" id="IPR036770">
    <property type="entry name" value="Ankyrin_rpt-contain_sf"/>
</dbReference>
<dbReference type="SUPFAM" id="SSF52540">
    <property type="entry name" value="P-loop containing nucleoside triphosphate hydrolases"/>
    <property type="match status" value="1"/>
</dbReference>
<evidence type="ECO:0000256" key="2">
    <source>
        <dbReference type="SAM" id="MobiDB-lite"/>
    </source>
</evidence>
<comment type="caution">
    <text evidence="4">The sequence shown here is derived from an EMBL/GenBank/DDBJ whole genome shotgun (WGS) entry which is preliminary data.</text>
</comment>
<dbReference type="Gene3D" id="3.40.50.300">
    <property type="entry name" value="P-loop containing nucleotide triphosphate hydrolases"/>
    <property type="match status" value="1"/>
</dbReference>
<dbReference type="Proteomes" id="UP000038010">
    <property type="component" value="Unassembled WGS sequence"/>
</dbReference>
<dbReference type="OrthoDB" id="195446at2759"/>
<dbReference type="Pfam" id="PF24883">
    <property type="entry name" value="NPHP3_N"/>
    <property type="match status" value="1"/>
</dbReference>
<reference evidence="4 5" key="1">
    <citation type="submission" date="2015-06" db="EMBL/GenBank/DDBJ databases">
        <title>Draft genome of the ant-associated black yeast Phialophora attae CBS 131958.</title>
        <authorList>
            <person name="Moreno L.F."/>
            <person name="Stielow B.J."/>
            <person name="de Hoog S."/>
            <person name="Vicente V.A."/>
            <person name="Weiss V.A."/>
            <person name="de Vries M."/>
            <person name="Cruz L.M."/>
            <person name="Souza E.M."/>
        </authorList>
    </citation>
    <scope>NUCLEOTIDE SEQUENCE [LARGE SCALE GENOMIC DNA]</scope>
    <source>
        <strain evidence="4 5">CBS 131958</strain>
    </source>
</reference>
<dbReference type="SUPFAM" id="SSF48403">
    <property type="entry name" value="Ankyrin repeat"/>
    <property type="match status" value="1"/>
</dbReference>
<feature type="domain" description="Nephrocystin 3-like N-terminal" evidence="3">
    <location>
        <begin position="258"/>
        <end position="432"/>
    </location>
</feature>
<dbReference type="InterPro" id="IPR056884">
    <property type="entry name" value="NPHP3-like_N"/>
</dbReference>
<dbReference type="AlphaFoldDB" id="A0A0N0NIJ5"/>
<dbReference type="GeneID" id="28731806"/>
<dbReference type="InterPro" id="IPR027417">
    <property type="entry name" value="P-loop_NTPase"/>
</dbReference>
<name>A0A0N0NIJ5_9EURO</name>
<proteinExistence type="predicted"/>
<dbReference type="PANTHER" id="PTHR10039:SF15">
    <property type="entry name" value="NACHT DOMAIN-CONTAINING PROTEIN"/>
    <property type="match status" value="1"/>
</dbReference>
<organism evidence="4 5">
    <name type="scientific">Cyphellophora attinorum</name>
    <dbReference type="NCBI Taxonomy" id="1664694"/>
    <lineage>
        <taxon>Eukaryota</taxon>
        <taxon>Fungi</taxon>
        <taxon>Dikarya</taxon>
        <taxon>Ascomycota</taxon>
        <taxon>Pezizomycotina</taxon>
        <taxon>Eurotiomycetes</taxon>
        <taxon>Chaetothyriomycetidae</taxon>
        <taxon>Chaetothyriales</taxon>
        <taxon>Cyphellophoraceae</taxon>
        <taxon>Cyphellophora</taxon>
    </lineage>
</organism>
<evidence type="ECO:0000313" key="5">
    <source>
        <dbReference type="Proteomes" id="UP000038010"/>
    </source>
</evidence>
<dbReference type="Gene3D" id="1.25.40.20">
    <property type="entry name" value="Ankyrin repeat-containing domain"/>
    <property type="match status" value="1"/>
</dbReference>
<protein>
    <recommendedName>
        <fullName evidence="3">Nephrocystin 3-like N-terminal domain-containing protein</fullName>
    </recommendedName>
</protein>
<evidence type="ECO:0000259" key="3">
    <source>
        <dbReference type="Pfam" id="PF24883"/>
    </source>
</evidence>
<evidence type="ECO:0000256" key="1">
    <source>
        <dbReference type="ARBA" id="ARBA00022737"/>
    </source>
</evidence>
<dbReference type="VEuPathDB" id="FungiDB:AB675_11107"/>
<accession>A0A0N0NIJ5</accession>
<dbReference type="RefSeq" id="XP_017995781.1">
    <property type="nucleotide sequence ID" value="XM_018139926.1"/>
</dbReference>
<keyword evidence="1" id="KW-0677">Repeat</keyword>
<evidence type="ECO:0000313" key="4">
    <source>
        <dbReference type="EMBL" id="KPI35818.1"/>
    </source>
</evidence>
<dbReference type="PANTHER" id="PTHR10039">
    <property type="entry name" value="AMELOGENIN"/>
    <property type="match status" value="1"/>
</dbReference>
<feature type="compositionally biased region" description="Basic and acidic residues" evidence="2">
    <location>
        <begin position="988"/>
        <end position="997"/>
    </location>
</feature>
<keyword evidence="5" id="KW-1185">Reference proteome</keyword>